<dbReference type="Proteomes" id="UP001239994">
    <property type="component" value="Unassembled WGS sequence"/>
</dbReference>
<dbReference type="Pfam" id="PF24626">
    <property type="entry name" value="SH3_Tf2-1"/>
    <property type="match status" value="1"/>
</dbReference>
<proteinExistence type="predicted"/>
<accession>A0AAD8Z209</accession>
<reference evidence="2" key="1">
    <citation type="submission" date="2023-03" db="EMBL/GenBank/DDBJ databases">
        <title>Electrophorus voltai genome.</title>
        <authorList>
            <person name="Bian C."/>
        </authorList>
    </citation>
    <scope>NUCLEOTIDE SEQUENCE</scope>
    <source>
        <strain evidence="2">CB-2022</strain>
        <tissue evidence="2">Muscle</tissue>
    </source>
</reference>
<feature type="domain" description="Tf2-1-like SH3-like" evidence="1">
    <location>
        <begin position="57"/>
        <end position="98"/>
    </location>
</feature>
<dbReference type="SUPFAM" id="SSF54160">
    <property type="entry name" value="Chromo domain-like"/>
    <property type="match status" value="1"/>
</dbReference>
<evidence type="ECO:0000313" key="3">
    <source>
        <dbReference type="Proteomes" id="UP001239994"/>
    </source>
</evidence>
<evidence type="ECO:0000259" key="1">
    <source>
        <dbReference type="Pfam" id="PF24626"/>
    </source>
</evidence>
<protein>
    <recommendedName>
        <fullName evidence="1">Tf2-1-like SH3-like domain-containing protein</fullName>
    </recommendedName>
</protein>
<dbReference type="AlphaFoldDB" id="A0AAD8Z209"/>
<evidence type="ECO:0000313" key="2">
    <source>
        <dbReference type="EMBL" id="KAK1791593.1"/>
    </source>
</evidence>
<dbReference type="InterPro" id="IPR016197">
    <property type="entry name" value="Chromo-like_dom_sf"/>
</dbReference>
<name>A0AAD8Z209_9TELE</name>
<keyword evidence="3" id="KW-1185">Reference proteome</keyword>
<sequence length="183" mass="20578">MSPFGCQFGYAPPMFPDQEADMGVRVTPTRDGDQRRLIGRDSGFGYRPRTCLCMVILAPRYIRPFKVLRHINPVSYRVALTLSLQVHPTFHVSCLKPILLFGGPLRPARSTHGALAYMVKHLLDVWWVHVGVHSLVDWERYGPEEWSWVSSRHSLDRELICTFQRDCAAGLGMSGATPSGGVL</sequence>
<dbReference type="InterPro" id="IPR056924">
    <property type="entry name" value="SH3_Tf2-1"/>
</dbReference>
<comment type="caution">
    <text evidence="2">The sequence shown here is derived from an EMBL/GenBank/DDBJ whole genome shotgun (WGS) entry which is preliminary data.</text>
</comment>
<gene>
    <name evidence="2" type="ORF">P4O66_013587</name>
</gene>
<organism evidence="2 3">
    <name type="scientific">Electrophorus voltai</name>
    <dbReference type="NCBI Taxonomy" id="2609070"/>
    <lineage>
        <taxon>Eukaryota</taxon>
        <taxon>Metazoa</taxon>
        <taxon>Chordata</taxon>
        <taxon>Craniata</taxon>
        <taxon>Vertebrata</taxon>
        <taxon>Euteleostomi</taxon>
        <taxon>Actinopterygii</taxon>
        <taxon>Neopterygii</taxon>
        <taxon>Teleostei</taxon>
        <taxon>Ostariophysi</taxon>
        <taxon>Gymnotiformes</taxon>
        <taxon>Gymnotoidei</taxon>
        <taxon>Gymnotidae</taxon>
        <taxon>Electrophorus</taxon>
    </lineage>
</organism>
<dbReference type="EMBL" id="JAROKS010000020">
    <property type="protein sequence ID" value="KAK1791593.1"/>
    <property type="molecule type" value="Genomic_DNA"/>
</dbReference>